<evidence type="ECO:0000313" key="13">
    <source>
        <dbReference type="EMBL" id="KAI4539809.1"/>
    </source>
</evidence>
<dbReference type="AlphaFoldDB" id="A0AAD4U8R1"/>
<evidence type="ECO:0000256" key="3">
    <source>
        <dbReference type="ARBA" id="ARBA00010798"/>
    </source>
</evidence>
<keyword evidence="5" id="KW-0009">Actin-binding</keyword>
<dbReference type="CDD" id="cd00821">
    <property type="entry name" value="PH"/>
    <property type="match status" value="1"/>
</dbReference>
<feature type="domain" description="PH" evidence="11">
    <location>
        <begin position="376"/>
        <end position="483"/>
    </location>
</feature>
<dbReference type="FunFam" id="2.30.29.30:FF:000448">
    <property type="entry name" value="Syntrophin gamma 1"/>
    <property type="match status" value="1"/>
</dbReference>
<keyword evidence="6" id="KW-0206">Cytoskeleton</keyword>
<name>A0AAD4U8R1_OVIAM</name>
<evidence type="ECO:0000256" key="10">
    <source>
        <dbReference type="ARBA" id="ARBA00075426"/>
    </source>
</evidence>
<evidence type="ECO:0000256" key="2">
    <source>
        <dbReference type="ARBA" id="ARBA00004245"/>
    </source>
</evidence>
<reference evidence="13" key="1">
    <citation type="submission" date="2022-03" db="EMBL/GenBank/DDBJ databases">
        <title>Genomic analyses of argali, domestic sheep and their hybrids provide insights into chromosomal evolution, heterosis and genetic basis of agronomic traits.</title>
        <authorList>
            <person name="Li M."/>
        </authorList>
    </citation>
    <scope>NUCLEOTIDE SEQUENCE</scope>
    <source>
        <strain evidence="13">CAU-MHL-2022a</strain>
        <tissue evidence="13">Skin</tissue>
    </source>
</reference>
<dbReference type="InterPro" id="IPR001478">
    <property type="entry name" value="PDZ"/>
</dbReference>
<dbReference type="InterPro" id="IPR036034">
    <property type="entry name" value="PDZ_sf"/>
</dbReference>
<dbReference type="SUPFAM" id="SSF50729">
    <property type="entry name" value="PH domain-like"/>
    <property type="match status" value="2"/>
</dbReference>
<dbReference type="InterPro" id="IPR015482">
    <property type="entry name" value="Syntrophin"/>
</dbReference>
<dbReference type="PANTHER" id="PTHR10554">
    <property type="entry name" value="SYNTROPHIN"/>
    <property type="match status" value="1"/>
</dbReference>
<evidence type="ECO:0000256" key="8">
    <source>
        <dbReference type="ARBA" id="ARBA00057519"/>
    </source>
</evidence>
<comment type="similarity">
    <text evidence="3">Belongs to the syntrophin family.</text>
</comment>
<evidence type="ECO:0000256" key="4">
    <source>
        <dbReference type="ARBA" id="ARBA00022490"/>
    </source>
</evidence>
<dbReference type="SMART" id="SM00228">
    <property type="entry name" value="PDZ"/>
    <property type="match status" value="1"/>
</dbReference>
<dbReference type="InterPro" id="IPR055108">
    <property type="entry name" value="Syntrophin_4th"/>
</dbReference>
<dbReference type="GO" id="GO:0003779">
    <property type="term" value="F:actin binding"/>
    <property type="evidence" value="ECO:0007669"/>
    <property type="project" value="UniProtKB-KW"/>
</dbReference>
<dbReference type="PROSITE" id="PS50003">
    <property type="entry name" value="PH_DOMAIN"/>
    <property type="match status" value="1"/>
</dbReference>
<evidence type="ECO:0000256" key="6">
    <source>
        <dbReference type="ARBA" id="ARBA00023212"/>
    </source>
</evidence>
<evidence type="ECO:0000259" key="11">
    <source>
        <dbReference type="PROSITE" id="PS50003"/>
    </source>
</evidence>
<comment type="function">
    <text evidence="8">Adapter protein that binds to and probably organizes the subcellular localization of a variety of proteins. May link various receptors to the actin cytoskeleton and the dystrophin glycoprotein complex. May participate in regulating the subcellular location of diacylglycerol kinase-zeta to ensure that diacylglycerol is rapidly inactivated following receptor activation.</text>
</comment>
<dbReference type="Pfam" id="PF00595">
    <property type="entry name" value="PDZ"/>
    <property type="match status" value="1"/>
</dbReference>
<evidence type="ECO:0000256" key="7">
    <source>
        <dbReference type="ARBA" id="ARBA00023242"/>
    </source>
</evidence>
<keyword evidence="14" id="KW-1185">Reference proteome</keyword>
<dbReference type="Proteomes" id="UP001214576">
    <property type="component" value="Unassembled WGS sequence"/>
</dbReference>
<dbReference type="Gene3D" id="2.30.42.10">
    <property type="match status" value="1"/>
</dbReference>
<dbReference type="EMBL" id="JAKZEL010000010">
    <property type="protein sequence ID" value="KAI4539809.1"/>
    <property type="molecule type" value="Genomic_DNA"/>
</dbReference>
<dbReference type="Pfam" id="PF23012">
    <property type="entry name" value="Syntrophin_4th"/>
    <property type="match status" value="1"/>
</dbReference>
<keyword evidence="7" id="KW-0539">Nucleus</keyword>
<gene>
    <name evidence="13" type="ORF">MG293_010204</name>
</gene>
<sequence>MDFRTACEETKTGICLLQDGNQEPFKVRLHLARDILMIQEQDVTCVSGEPFYSGERTVTIRRQAVGGFGLSIKGGAEHNIPVVVSKISKEQRAELSGLLFIGDAILQINGINVRKCRHEEVVQVLRNAGEEVTLTVSFLKRAPAFLKLSLNEDCACAPSDQSSGTSSPLCDSGLHLNYHPNNTDTLSCSSWPASPGLRWEKRWCDLRLIPLLHSRFSQYLPGTDLSRQNAFQVTAVDGVCSGVIQCLSAEDCGEWLQAIATNISSLTKHNVKYELQSCRHQLDVDHGEWDQTGQGQFSDPDFSTHVEVETCVAFEAPCITSAAQIKKINRNFPVNQQTTRGYTVHVIMMITVIMGALLLDYTGILSAYDNGDNTDKIVYMGWCETREQDPLQDRVYSPTFLALRGSCLYKFLAPPVTTWDWTRAEKTFSVYEIMCKILKDSDLLDRRRHCFTVQSESGEDLYFSVELDSDLAQWERAFQTATFLEVERIQCKTYACVLEGHLMGLTIDFSTGFICFDAATKAVLWRYKFSQLKGSSDDGKSKIKFLFQNPDTKQIEAKDNGIHSREHCCELSRLAFIRERSEPSINESFAAVTVMSMFLLAFKKSEYVAEKFCPERRYQACYIPDRNVVKRLSDHTAIFYPPLRSTMCDVSMKSPKLTLLIALGLVTGVNRQSGLIAV</sequence>
<dbReference type="GO" id="GO:0005198">
    <property type="term" value="F:structural molecule activity"/>
    <property type="evidence" value="ECO:0007669"/>
    <property type="project" value="InterPro"/>
</dbReference>
<dbReference type="CDD" id="cd06801">
    <property type="entry name" value="PDZ_syntrophin-like"/>
    <property type="match status" value="1"/>
</dbReference>
<accession>A0AAD4U8R1</accession>
<keyword evidence="4" id="KW-0963">Cytoplasm</keyword>
<dbReference type="FunFam" id="2.30.42.10:FF:000080">
    <property type="entry name" value="Syntrophin gamma 1"/>
    <property type="match status" value="1"/>
</dbReference>
<dbReference type="InterPro" id="IPR001849">
    <property type="entry name" value="PH_domain"/>
</dbReference>
<dbReference type="GO" id="GO:0005856">
    <property type="term" value="C:cytoskeleton"/>
    <property type="evidence" value="ECO:0007669"/>
    <property type="project" value="UniProtKB-SubCell"/>
</dbReference>
<evidence type="ECO:0000259" key="12">
    <source>
        <dbReference type="PROSITE" id="PS50106"/>
    </source>
</evidence>
<evidence type="ECO:0000256" key="9">
    <source>
        <dbReference type="ARBA" id="ARBA00068209"/>
    </source>
</evidence>
<evidence type="ECO:0000256" key="5">
    <source>
        <dbReference type="ARBA" id="ARBA00023203"/>
    </source>
</evidence>
<evidence type="ECO:0000256" key="1">
    <source>
        <dbReference type="ARBA" id="ARBA00004123"/>
    </source>
</evidence>
<protein>
    <recommendedName>
        <fullName evidence="9">Gamma-1-syntrophin</fullName>
    </recommendedName>
    <alternativeName>
        <fullName evidence="10">Syntrophin-4</fullName>
    </alternativeName>
</protein>
<proteinExistence type="inferred from homology"/>
<feature type="domain" description="PDZ" evidence="12">
    <location>
        <begin position="57"/>
        <end position="140"/>
    </location>
</feature>
<dbReference type="PANTHER" id="PTHR10554:SF2">
    <property type="entry name" value="GAMMA-1-SYNTROPHIN"/>
    <property type="match status" value="1"/>
</dbReference>
<comment type="subcellular location">
    <subcellularLocation>
        <location evidence="2">Cytoplasm</location>
        <location evidence="2">Cytoskeleton</location>
    </subcellularLocation>
    <subcellularLocation>
        <location evidence="1">Nucleus</location>
    </subcellularLocation>
</comment>
<organism evidence="13 14">
    <name type="scientific">Ovis ammon polii</name>
    <dbReference type="NCBI Taxonomy" id="230172"/>
    <lineage>
        <taxon>Eukaryota</taxon>
        <taxon>Metazoa</taxon>
        <taxon>Chordata</taxon>
        <taxon>Craniata</taxon>
        <taxon>Vertebrata</taxon>
        <taxon>Euteleostomi</taxon>
        <taxon>Mammalia</taxon>
        <taxon>Eutheria</taxon>
        <taxon>Laurasiatheria</taxon>
        <taxon>Artiodactyla</taxon>
        <taxon>Ruminantia</taxon>
        <taxon>Pecora</taxon>
        <taxon>Bovidae</taxon>
        <taxon>Caprinae</taxon>
        <taxon>Ovis</taxon>
    </lineage>
</organism>
<comment type="caution">
    <text evidence="13">The sequence shown here is derived from an EMBL/GenBank/DDBJ whole genome shotgun (WGS) entry which is preliminary data.</text>
</comment>
<dbReference type="GO" id="GO:0016013">
    <property type="term" value="C:syntrophin complex"/>
    <property type="evidence" value="ECO:0007669"/>
    <property type="project" value="UniProtKB-ARBA"/>
</dbReference>
<dbReference type="PROSITE" id="PS50106">
    <property type="entry name" value="PDZ"/>
    <property type="match status" value="1"/>
</dbReference>
<evidence type="ECO:0000313" key="14">
    <source>
        <dbReference type="Proteomes" id="UP001214576"/>
    </source>
</evidence>
<dbReference type="SUPFAM" id="SSF50156">
    <property type="entry name" value="PDZ domain-like"/>
    <property type="match status" value="1"/>
</dbReference>
<dbReference type="GO" id="GO:0005634">
    <property type="term" value="C:nucleus"/>
    <property type="evidence" value="ECO:0007669"/>
    <property type="project" value="UniProtKB-SubCell"/>
</dbReference>